<gene>
    <name evidence="2 3" type="primary">LOC115023426</name>
</gene>
<protein>
    <submittedName>
        <fullName evidence="2 3">Uncharacterized protein LOC115023426</fullName>
    </submittedName>
</protein>
<dbReference type="OrthoDB" id="8400635at2759"/>
<dbReference type="KEGG" id="cgob:115023426"/>
<dbReference type="GeneID" id="115023426"/>
<name>A0A6J2RH74_COTGO</name>
<accession>A0A6J2RH74</accession>
<organism evidence="1 3">
    <name type="scientific">Cottoperca gobio</name>
    <name type="common">Frogmouth</name>
    <name type="synonym">Aphritis gobio</name>
    <dbReference type="NCBI Taxonomy" id="56716"/>
    <lineage>
        <taxon>Eukaryota</taxon>
        <taxon>Metazoa</taxon>
        <taxon>Chordata</taxon>
        <taxon>Craniata</taxon>
        <taxon>Vertebrata</taxon>
        <taxon>Euteleostomi</taxon>
        <taxon>Actinopterygii</taxon>
        <taxon>Neopterygii</taxon>
        <taxon>Teleostei</taxon>
        <taxon>Neoteleostei</taxon>
        <taxon>Acanthomorphata</taxon>
        <taxon>Eupercaria</taxon>
        <taxon>Perciformes</taxon>
        <taxon>Notothenioidei</taxon>
        <taxon>Bovichtidae</taxon>
        <taxon>Cottoperca</taxon>
    </lineage>
</organism>
<evidence type="ECO:0000313" key="3">
    <source>
        <dbReference type="RefSeq" id="XP_029310243.1"/>
    </source>
</evidence>
<proteinExistence type="predicted"/>
<evidence type="ECO:0000313" key="2">
    <source>
        <dbReference type="RefSeq" id="XP_029310242.1"/>
    </source>
</evidence>
<reference evidence="2 3" key="1">
    <citation type="submission" date="2025-04" db="UniProtKB">
        <authorList>
            <consortium name="RefSeq"/>
        </authorList>
    </citation>
    <scope>IDENTIFICATION</scope>
</reference>
<sequence length="273" mass="30541">MVHGDYSTGGKSKDHQMLPSKHLKTVGQMPFERYVTTYSRDYKAFSQRHTQLDQLKLRTEAQAAPVFISPPQTLHETWYILHQYFYKTTNSIYGSSLQPNSSLFPASSGPCGVPAASMSEASGGVARETGPFPGEERGQLHNAFSGKANVLGQQEVEEEPQQKIDVVYEENVENWDNIVGGLGPATGLRSSTFLQFTSMQCSCCAWETDSANHFCLMMKTCIPRSSTLPPAHVQPTVCCTEPSREVPLTEYQARYTAEWAQPKMQQRDIHHRD</sequence>
<evidence type="ECO:0000313" key="1">
    <source>
        <dbReference type="Proteomes" id="UP000504630"/>
    </source>
</evidence>
<dbReference type="Proteomes" id="UP000504630">
    <property type="component" value="Chromosome 18"/>
</dbReference>
<keyword evidence="1" id="KW-1185">Reference proteome</keyword>
<dbReference type="RefSeq" id="XP_029310243.1">
    <property type="nucleotide sequence ID" value="XM_029454383.1"/>
</dbReference>
<dbReference type="RefSeq" id="XP_029310242.1">
    <property type="nucleotide sequence ID" value="XM_029454382.1"/>
</dbReference>
<dbReference type="AlphaFoldDB" id="A0A6J2RH74"/>